<feature type="transmembrane region" description="Helical" evidence="1">
    <location>
        <begin position="53"/>
        <end position="72"/>
    </location>
</feature>
<feature type="transmembrane region" description="Helical" evidence="1">
    <location>
        <begin position="28"/>
        <end position="47"/>
    </location>
</feature>
<evidence type="ECO:0000313" key="3">
    <source>
        <dbReference type="Proteomes" id="UP000317078"/>
    </source>
</evidence>
<keyword evidence="1" id="KW-0472">Membrane</keyword>
<feature type="transmembrane region" description="Helical" evidence="1">
    <location>
        <begin position="84"/>
        <end position="113"/>
    </location>
</feature>
<comment type="caution">
    <text evidence="2">The sequence shown here is derived from an EMBL/GenBank/DDBJ whole genome shotgun (WGS) entry which is preliminary data.</text>
</comment>
<evidence type="ECO:0000313" key="2">
    <source>
        <dbReference type="EMBL" id="TPG59788.1"/>
    </source>
</evidence>
<evidence type="ECO:0000256" key="1">
    <source>
        <dbReference type="SAM" id="Phobius"/>
    </source>
</evidence>
<accession>A0A502GE35</accession>
<keyword evidence="1" id="KW-1133">Transmembrane helix</keyword>
<name>A0A502GE35_9PROT</name>
<keyword evidence="3" id="KW-1185">Reference proteome</keyword>
<dbReference type="OrthoDB" id="7285020at2"/>
<dbReference type="Proteomes" id="UP000317078">
    <property type="component" value="Unassembled WGS sequence"/>
</dbReference>
<proteinExistence type="predicted"/>
<dbReference type="AlphaFoldDB" id="A0A502GE35"/>
<sequence length="253" mass="25892">MSTPPLGRRAGPYQGHDRLPGWWTGLRGLPVALFALPLVPTFFLALATGEGRLVGGTVAGLAGVGLAMSRLARARRGDARRAGVLLGVGTGLAAGFAGGTGGLGAVVLGLMAWGGARLLYDGVTEAAPPPPPRPAPAPDALDPMRARLAALRAGDPRLLPAAQELGGLLDELAQRPDAAGQARRVLVVGIDGLERIGVRLSQGATPPETLPVLVDDLARAARQSAADLRGAETEALAIQVKVLQDRLHQEGIS</sequence>
<gene>
    <name evidence="2" type="ORF">EAH89_06090</name>
</gene>
<reference evidence="2 3" key="1">
    <citation type="journal article" date="2019" name="Environ. Microbiol.">
        <title>Species interactions and distinct microbial communities in high Arctic permafrost affected cryosols are associated with the CH4 and CO2 gas fluxes.</title>
        <authorList>
            <person name="Altshuler I."/>
            <person name="Hamel J."/>
            <person name="Turney S."/>
            <person name="Magnuson E."/>
            <person name="Levesque R."/>
            <person name="Greer C."/>
            <person name="Whyte L.G."/>
        </authorList>
    </citation>
    <scope>NUCLEOTIDE SEQUENCE [LARGE SCALE GENOMIC DNA]</scope>
    <source>
        <strain evidence="2 3">S9.3B</strain>
    </source>
</reference>
<keyword evidence="1" id="KW-0812">Transmembrane</keyword>
<protein>
    <submittedName>
        <fullName evidence="2">Uncharacterized protein</fullName>
    </submittedName>
</protein>
<organism evidence="2 3">
    <name type="scientific">Muricoccus nepalensis</name>
    <dbReference type="NCBI Taxonomy" id="1854500"/>
    <lineage>
        <taxon>Bacteria</taxon>
        <taxon>Pseudomonadati</taxon>
        <taxon>Pseudomonadota</taxon>
        <taxon>Alphaproteobacteria</taxon>
        <taxon>Acetobacterales</taxon>
        <taxon>Roseomonadaceae</taxon>
        <taxon>Muricoccus</taxon>
    </lineage>
</organism>
<dbReference type="EMBL" id="RCZP01000003">
    <property type="protein sequence ID" value="TPG59788.1"/>
    <property type="molecule type" value="Genomic_DNA"/>
</dbReference>
<dbReference type="RefSeq" id="WP_140881886.1">
    <property type="nucleotide sequence ID" value="NZ_RCZP01000003.1"/>
</dbReference>